<accession>A0A2H3JRU4</accession>
<feature type="compositionally biased region" description="Basic residues" evidence="1">
    <location>
        <begin position="1"/>
        <end position="10"/>
    </location>
</feature>
<proteinExistence type="predicted"/>
<sequence length="79" mass="8286">MTDPHARRRPRLDQSPSGGELGRRGGCARVRTQRCVIEGEAANRAPSSSPAMLFASGDTACDGQSPGGERGISVESCRT</sequence>
<feature type="region of interest" description="Disordered" evidence="1">
    <location>
        <begin position="1"/>
        <end position="26"/>
    </location>
</feature>
<name>A0A2H3JRU4_WOLCO</name>
<feature type="region of interest" description="Disordered" evidence="1">
    <location>
        <begin position="40"/>
        <end position="79"/>
    </location>
</feature>
<keyword evidence="3" id="KW-1185">Reference proteome</keyword>
<dbReference type="AlphaFoldDB" id="A0A2H3JRU4"/>
<evidence type="ECO:0000313" key="2">
    <source>
        <dbReference type="EMBL" id="PCH44876.1"/>
    </source>
</evidence>
<dbReference type="Proteomes" id="UP000218811">
    <property type="component" value="Unassembled WGS sequence"/>
</dbReference>
<gene>
    <name evidence="2" type="ORF">WOLCODRAFT_27123</name>
</gene>
<organism evidence="2 3">
    <name type="scientific">Wolfiporia cocos (strain MD-104)</name>
    <name type="common">Brown rot fungus</name>
    <dbReference type="NCBI Taxonomy" id="742152"/>
    <lineage>
        <taxon>Eukaryota</taxon>
        <taxon>Fungi</taxon>
        <taxon>Dikarya</taxon>
        <taxon>Basidiomycota</taxon>
        <taxon>Agaricomycotina</taxon>
        <taxon>Agaricomycetes</taxon>
        <taxon>Polyporales</taxon>
        <taxon>Phaeolaceae</taxon>
        <taxon>Wolfiporia</taxon>
    </lineage>
</organism>
<dbReference type="EMBL" id="KB468168">
    <property type="protein sequence ID" value="PCH44876.1"/>
    <property type="molecule type" value="Genomic_DNA"/>
</dbReference>
<evidence type="ECO:0000256" key="1">
    <source>
        <dbReference type="SAM" id="MobiDB-lite"/>
    </source>
</evidence>
<protein>
    <submittedName>
        <fullName evidence="2">Uncharacterized protein</fullName>
    </submittedName>
</protein>
<reference evidence="2 3" key="1">
    <citation type="journal article" date="2012" name="Science">
        <title>The Paleozoic origin of enzymatic lignin decomposition reconstructed from 31 fungal genomes.</title>
        <authorList>
            <person name="Floudas D."/>
            <person name="Binder M."/>
            <person name="Riley R."/>
            <person name="Barry K."/>
            <person name="Blanchette R.A."/>
            <person name="Henrissat B."/>
            <person name="Martinez A.T."/>
            <person name="Otillar R."/>
            <person name="Spatafora J.W."/>
            <person name="Yadav J.S."/>
            <person name="Aerts A."/>
            <person name="Benoit I."/>
            <person name="Boyd A."/>
            <person name="Carlson A."/>
            <person name="Copeland A."/>
            <person name="Coutinho P.M."/>
            <person name="de Vries R.P."/>
            <person name="Ferreira P."/>
            <person name="Findley K."/>
            <person name="Foster B."/>
            <person name="Gaskell J."/>
            <person name="Glotzer D."/>
            <person name="Gorecki P."/>
            <person name="Heitman J."/>
            <person name="Hesse C."/>
            <person name="Hori C."/>
            <person name="Igarashi K."/>
            <person name="Jurgens J.A."/>
            <person name="Kallen N."/>
            <person name="Kersten P."/>
            <person name="Kohler A."/>
            <person name="Kuees U."/>
            <person name="Kumar T.K.A."/>
            <person name="Kuo A."/>
            <person name="LaButti K."/>
            <person name="Larrondo L.F."/>
            <person name="Lindquist E."/>
            <person name="Ling A."/>
            <person name="Lombard V."/>
            <person name="Lucas S."/>
            <person name="Lundell T."/>
            <person name="Martin R."/>
            <person name="McLaughlin D.J."/>
            <person name="Morgenstern I."/>
            <person name="Morin E."/>
            <person name="Murat C."/>
            <person name="Nagy L.G."/>
            <person name="Nolan M."/>
            <person name="Ohm R.A."/>
            <person name="Patyshakuliyeva A."/>
            <person name="Rokas A."/>
            <person name="Ruiz-Duenas F.J."/>
            <person name="Sabat G."/>
            <person name="Salamov A."/>
            <person name="Samejima M."/>
            <person name="Schmutz J."/>
            <person name="Slot J.C."/>
            <person name="St John F."/>
            <person name="Stenlid J."/>
            <person name="Sun H."/>
            <person name="Sun S."/>
            <person name="Syed K."/>
            <person name="Tsang A."/>
            <person name="Wiebenga A."/>
            <person name="Young D."/>
            <person name="Pisabarro A."/>
            <person name="Eastwood D.C."/>
            <person name="Martin F."/>
            <person name="Cullen D."/>
            <person name="Grigoriev I.V."/>
            <person name="Hibbett D.S."/>
        </authorList>
    </citation>
    <scope>NUCLEOTIDE SEQUENCE [LARGE SCALE GENOMIC DNA]</scope>
    <source>
        <strain evidence="2 3">MD-104</strain>
    </source>
</reference>
<evidence type="ECO:0000313" key="3">
    <source>
        <dbReference type="Proteomes" id="UP000218811"/>
    </source>
</evidence>